<keyword evidence="3" id="KW-1185">Reference proteome</keyword>
<comment type="caution">
    <text evidence="2">The sequence shown here is derived from an EMBL/GenBank/DDBJ whole genome shotgun (WGS) entry which is preliminary data.</text>
</comment>
<dbReference type="CDD" id="cd00303">
    <property type="entry name" value="retropepsin_like"/>
    <property type="match status" value="1"/>
</dbReference>
<feature type="region of interest" description="Disordered" evidence="1">
    <location>
        <begin position="88"/>
        <end position="125"/>
    </location>
</feature>
<proteinExistence type="predicted"/>
<dbReference type="Proteomes" id="UP001610563">
    <property type="component" value="Unassembled WGS sequence"/>
</dbReference>
<protein>
    <submittedName>
        <fullName evidence="2">Uncharacterized protein</fullName>
    </submittedName>
</protein>
<evidence type="ECO:0000313" key="2">
    <source>
        <dbReference type="EMBL" id="KAL2792927.1"/>
    </source>
</evidence>
<feature type="compositionally biased region" description="Polar residues" evidence="1">
    <location>
        <begin position="100"/>
        <end position="125"/>
    </location>
</feature>
<reference evidence="2 3" key="1">
    <citation type="submission" date="2024-07" db="EMBL/GenBank/DDBJ databases">
        <title>Section-level genome sequencing and comparative genomics of Aspergillus sections Usti and Cavernicolus.</title>
        <authorList>
            <consortium name="Lawrence Berkeley National Laboratory"/>
            <person name="Nybo J.L."/>
            <person name="Vesth T.C."/>
            <person name="Theobald S."/>
            <person name="Frisvad J.C."/>
            <person name="Larsen T.O."/>
            <person name="Kjaerboelling I."/>
            <person name="Rothschild-Mancinelli K."/>
            <person name="Lyhne E.K."/>
            <person name="Kogle M.E."/>
            <person name="Barry K."/>
            <person name="Clum A."/>
            <person name="Na H."/>
            <person name="Ledsgaard L."/>
            <person name="Lin J."/>
            <person name="Lipzen A."/>
            <person name="Kuo A."/>
            <person name="Riley R."/>
            <person name="Mondo S."/>
            <person name="Labutti K."/>
            <person name="Haridas S."/>
            <person name="Pangalinan J."/>
            <person name="Salamov A.A."/>
            <person name="Simmons B.A."/>
            <person name="Magnuson J.K."/>
            <person name="Chen J."/>
            <person name="Drula E."/>
            <person name="Henrissat B."/>
            <person name="Wiebenga A."/>
            <person name="Lubbers R.J."/>
            <person name="Gomes A.C."/>
            <person name="Makela M.R."/>
            <person name="Stajich J."/>
            <person name="Grigoriev I.V."/>
            <person name="Mortensen U.H."/>
            <person name="De Vries R.P."/>
            <person name="Baker S.E."/>
            <person name="Andersen M.R."/>
        </authorList>
    </citation>
    <scope>NUCLEOTIDE SEQUENCE [LARGE SCALE GENOMIC DNA]</scope>
    <source>
        <strain evidence="2 3">CBS 209.92</strain>
    </source>
</reference>
<organism evidence="2 3">
    <name type="scientific">Aspergillus keveii</name>
    <dbReference type="NCBI Taxonomy" id="714993"/>
    <lineage>
        <taxon>Eukaryota</taxon>
        <taxon>Fungi</taxon>
        <taxon>Dikarya</taxon>
        <taxon>Ascomycota</taxon>
        <taxon>Pezizomycotina</taxon>
        <taxon>Eurotiomycetes</taxon>
        <taxon>Eurotiomycetidae</taxon>
        <taxon>Eurotiales</taxon>
        <taxon>Aspergillaceae</taxon>
        <taxon>Aspergillus</taxon>
        <taxon>Aspergillus subgen. Nidulantes</taxon>
    </lineage>
</organism>
<name>A0ABR4G1N0_9EURO</name>
<evidence type="ECO:0000256" key="1">
    <source>
        <dbReference type="SAM" id="MobiDB-lite"/>
    </source>
</evidence>
<dbReference type="EMBL" id="JBFTWV010000064">
    <property type="protein sequence ID" value="KAL2792927.1"/>
    <property type="molecule type" value="Genomic_DNA"/>
</dbReference>
<evidence type="ECO:0000313" key="3">
    <source>
        <dbReference type="Proteomes" id="UP001610563"/>
    </source>
</evidence>
<accession>A0ABR4G1N0</accession>
<sequence>MSSRRNSEECKLPPHRSSFFSQMREKALFLVPFNRRPWKKIPDDPSRGTDVTHHEDGTNSAVKFLQRVFLPLRTSLGRFKPVFEPTKPYFGREDPPTVEGSVNSGSEHSAGFDTQASVSSDSRTGSIASASRRSFGRFPILVRGNENVTPAKALGMYAWLDTGCVKNLMDYRHFARLEEPDKIRFEHSNVDIVTLNGKRMKVHGIARGLLWGFREGFRTYISDFYVLEMDLFDALVGWETIFEYDVLQLGIDTKLHLDKTREKEKTRRKLLREITKNFAAI</sequence>
<gene>
    <name evidence="2" type="ORF">BJX66DRAFT_233958</name>
</gene>